<reference evidence="4" key="1">
    <citation type="submission" date="2017-09" db="EMBL/GenBank/DDBJ databases">
        <title>Depth-based differentiation of microbial function through sediment-hosted aquifers and enrichment of novel symbionts in the deep terrestrial subsurface.</title>
        <authorList>
            <person name="Probst A.J."/>
            <person name="Ladd B."/>
            <person name="Jarett J.K."/>
            <person name="Geller-Mcgrath D.E."/>
            <person name="Sieber C.M.K."/>
            <person name="Emerson J.B."/>
            <person name="Anantharaman K."/>
            <person name="Thomas B.C."/>
            <person name="Malmstrom R."/>
            <person name="Stieglmeier M."/>
            <person name="Klingl A."/>
            <person name="Woyke T."/>
            <person name="Ryan C.M."/>
            <person name="Banfield J.F."/>
        </authorList>
    </citation>
    <scope>NUCLEOTIDE SEQUENCE [LARGE SCALE GENOMIC DNA]</scope>
</reference>
<dbReference type="PANTHER" id="PTHR30319:SF1">
    <property type="entry name" value="TRANSCRIPTIONAL REPRESSOR PAAX"/>
    <property type="match status" value="1"/>
</dbReference>
<evidence type="ECO:0000313" key="3">
    <source>
        <dbReference type="EMBL" id="PJC25402.1"/>
    </source>
</evidence>
<dbReference type="InterPro" id="IPR048846">
    <property type="entry name" value="PaaX-like_central"/>
</dbReference>
<keyword evidence="1" id="KW-1133">Transmembrane helix</keyword>
<evidence type="ECO:0000313" key="4">
    <source>
        <dbReference type="Proteomes" id="UP000230228"/>
    </source>
</evidence>
<dbReference type="GO" id="GO:0006351">
    <property type="term" value="P:DNA-templated transcription"/>
    <property type="evidence" value="ECO:0007669"/>
    <property type="project" value="TreeGrafter"/>
</dbReference>
<organism evidence="3 4">
    <name type="scientific">Candidatus Tagabacteria bacterium CG_4_9_14_0_2_um_filter_41_11</name>
    <dbReference type="NCBI Taxonomy" id="1975019"/>
    <lineage>
        <taxon>Bacteria</taxon>
        <taxon>Candidatus Tagaibacteriota</taxon>
    </lineage>
</organism>
<proteinExistence type="predicted"/>
<dbReference type="Proteomes" id="UP000230228">
    <property type="component" value="Unassembled WGS sequence"/>
</dbReference>
<evidence type="ECO:0000259" key="2">
    <source>
        <dbReference type="Pfam" id="PF20803"/>
    </source>
</evidence>
<dbReference type="Pfam" id="PF20803">
    <property type="entry name" value="PaaX_M"/>
    <property type="match status" value="1"/>
</dbReference>
<keyword evidence="1" id="KW-0472">Membrane</keyword>
<comment type="caution">
    <text evidence="3">The sequence shown here is derived from an EMBL/GenBank/DDBJ whole genome shotgun (WGS) entry which is preliminary data.</text>
</comment>
<evidence type="ECO:0000256" key="1">
    <source>
        <dbReference type="SAM" id="Phobius"/>
    </source>
</evidence>
<dbReference type="Gene3D" id="3.30.70.2650">
    <property type="match status" value="1"/>
</dbReference>
<dbReference type="AlphaFoldDB" id="A0A2M8ERN7"/>
<keyword evidence="1" id="KW-0812">Transmembrane</keyword>
<sequence>MGKYKYYLKKPKSEIAKDVMKWLLISGTIIIAAQSPYFIINFLRNYRAWKKYPKKKVGDTFSNLRKQGFLEIERRANQIYIHLTEEGRKRAGMFQINSLEIKKPRKWDRKWRIVIFDIAQLKKIQREAFRGKLKELGFFCLQKSVWVHPFECRAEIELLRDFFVLSEDELRLIVAEKIGSDNKLREYFKLTEN</sequence>
<feature type="domain" description="Transcriptional repressor PaaX-like central Cas2-like" evidence="2">
    <location>
        <begin position="105"/>
        <end position="181"/>
    </location>
</feature>
<dbReference type="PANTHER" id="PTHR30319">
    <property type="entry name" value="PHENYLACETIC ACID REGULATOR-RELATED TRANSCRIPTIONAL REPRESSOR"/>
    <property type="match status" value="1"/>
</dbReference>
<protein>
    <recommendedName>
        <fullName evidence="2">Transcriptional repressor PaaX-like central Cas2-like domain-containing protein</fullName>
    </recommendedName>
</protein>
<dbReference type="EMBL" id="PFSH01000005">
    <property type="protein sequence ID" value="PJC25402.1"/>
    <property type="molecule type" value="Genomic_DNA"/>
</dbReference>
<name>A0A2M8ERN7_9BACT</name>
<accession>A0A2M8ERN7</accession>
<feature type="transmembrane region" description="Helical" evidence="1">
    <location>
        <begin position="20"/>
        <end position="43"/>
    </location>
</feature>
<gene>
    <name evidence="3" type="ORF">CO056_00465</name>
</gene>